<dbReference type="SUPFAM" id="SSF52540">
    <property type="entry name" value="P-loop containing nucleoside triphosphate hydrolases"/>
    <property type="match status" value="1"/>
</dbReference>
<evidence type="ECO:0000313" key="2">
    <source>
        <dbReference type="Proteomes" id="UP000587002"/>
    </source>
</evidence>
<evidence type="ECO:0000313" key="1">
    <source>
        <dbReference type="EMBL" id="NYI84642.1"/>
    </source>
</evidence>
<comment type="caution">
    <text evidence="1">The sequence shown here is derived from an EMBL/GenBank/DDBJ whole genome shotgun (WGS) entry which is preliminary data.</text>
</comment>
<organism evidence="1 2">
    <name type="scientific">Saccharopolyspora hordei</name>
    <dbReference type="NCBI Taxonomy" id="1838"/>
    <lineage>
        <taxon>Bacteria</taxon>
        <taxon>Bacillati</taxon>
        <taxon>Actinomycetota</taxon>
        <taxon>Actinomycetes</taxon>
        <taxon>Pseudonocardiales</taxon>
        <taxon>Pseudonocardiaceae</taxon>
        <taxon>Saccharopolyspora</taxon>
    </lineage>
</organism>
<reference evidence="1 2" key="1">
    <citation type="submission" date="2020-07" db="EMBL/GenBank/DDBJ databases">
        <title>Sequencing the genomes of 1000 actinobacteria strains.</title>
        <authorList>
            <person name="Klenk H.-P."/>
        </authorList>
    </citation>
    <scope>NUCLEOTIDE SEQUENCE [LARGE SCALE GENOMIC DNA]</scope>
    <source>
        <strain evidence="1 2">DSM 44065</strain>
    </source>
</reference>
<dbReference type="InterPro" id="IPR027417">
    <property type="entry name" value="P-loop_NTPase"/>
</dbReference>
<proteinExistence type="predicted"/>
<keyword evidence="2" id="KW-1185">Reference proteome</keyword>
<dbReference type="AlphaFoldDB" id="A0A853AJ17"/>
<dbReference type="RefSeq" id="WP_179722023.1">
    <property type="nucleotide sequence ID" value="NZ_BAABFH010000001.1"/>
</dbReference>
<protein>
    <submittedName>
        <fullName evidence="1">Uncharacterized protein</fullName>
    </submittedName>
</protein>
<dbReference type="EMBL" id="JACCFJ010000001">
    <property type="protein sequence ID" value="NYI84642.1"/>
    <property type="molecule type" value="Genomic_DNA"/>
</dbReference>
<sequence length="216" mass="23857">MPGRKTMLLLVSGASGVGKTTARLHVRHLFERRGLDGTFETAELFTLGPVPDVPTVAWRQEQAEVAVRRAIALDAEGRHLLFAGDPVPLGEVLAAPSADRVEVAACLLDVDEQTHLARLAQRGEPEELVPFHRGFAEWMRAHATDPGHMPEVVTTDGWSQMRWERWVGREPGPEWAMTVLDTSRLSPEQVGAAIVDWCLRAVAGQAPVFRAGWFDR</sequence>
<name>A0A853AJ17_9PSEU</name>
<dbReference type="Proteomes" id="UP000587002">
    <property type="component" value="Unassembled WGS sequence"/>
</dbReference>
<accession>A0A853AJ17</accession>
<gene>
    <name evidence="1" type="ORF">HNR68_003272</name>
</gene>
<dbReference type="Gene3D" id="3.40.50.300">
    <property type="entry name" value="P-loop containing nucleotide triphosphate hydrolases"/>
    <property type="match status" value="1"/>
</dbReference>